<dbReference type="EMBL" id="JAMTCK010000003">
    <property type="protein sequence ID" value="MCP2164714.1"/>
    <property type="molecule type" value="Genomic_DNA"/>
</dbReference>
<evidence type="ECO:0000259" key="3">
    <source>
        <dbReference type="PROSITE" id="PS50887"/>
    </source>
</evidence>
<feature type="compositionally biased region" description="Gly residues" evidence="1">
    <location>
        <begin position="484"/>
        <end position="494"/>
    </location>
</feature>
<organism evidence="4 5">
    <name type="scientific">Goodfellowiella coeruleoviolacea</name>
    <dbReference type="NCBI Taxonomy" id="334858"/>
    <lineage>
        <taxon>Bacteria</taxon>
        <taxon>Bacillati</taxon>
        <taxon>Actinomycetota</taxon>
        <taxon>Actinomycetes</taxon>
        <taxon>Pseudonocardiales</taxon>
        <taxon>Pseudonocardiaceae</taxon>
        <taxon>Goodfellowiella</taxon>
    </lineage>
</organism>
<evidence type="ECO:0000313" key="4">
    <source>
        <dbReference type="EMBL" id="MCP2164714.1"/>
    </source>
</evidence>
<dbReference type="InterPro" id="IPR000160">
    <property type="entry name" value="GGDEF_dom"/>
</dbReference>
<name>A0AAE3GCN4_9PSEU</name>
<dbReference type="GO" id="GO:0052621">
    <property type="term" value="F:diguanylate cyclase activity"/>
    <property type="evidence" value="ECO:0007669"/>
    <property type="project" value="TreeGrafter"/>
</dbReference>
<dbReference type="GO" id="GO:0005886">
    <property type="term" value="C:plasma membrane"/>
    <property type="evidence" value="ECO:0007669"/>
    <property type="project" value="TreeGrafter"/>
</dbReference>
<dbReference type="FunFam" id="3.30.70.270:FF:000001">
    <property type="entry name" value="Diguanylate cyclase domain protein"/>
    <property type="match status" value="1"/>
</dbReference>
<gene>
    <name evidence="4" type="ORF">LX83_001554</name>
</gene>
<dbReference type="InterPro" id="IPR043128">
    <property type="entry name" value="Rev_trsase/Diguanyl_cyclase"/>
</dbReference>
<feature type="region of interest" description="Disordered" evidence="1">
    <location>
        <begin position="461"/>
        <end position="504"/>
    </location>
</feature>
<evidence type="ECO:0000256" key="1">
    <source>
        <dbReference type="SAM" id="MobiDB-lite"/>
    </source>
</evidence>
<sequence length="504" mass="53977">MPLLPTRWAIWSLPARAIAYLLSVEAVVLVGVVWMLSNDHLPTTGDWVRTATLATASLAHHIAVRRAEEERRDSARGPHMDLTSVWTFAAVLVLPSVCTVTLIMLIRMLIQPIARRKLYQLVFSTAEILASVLAVRVLIKLTGVAVHPSATGLDDLVMVVVLAVAAVIYGGIQAVAVGGAIKLTQPGTRWRQVLGSREDNLLEVTTLGAGALLGVLMTGHWAAALLAVVPVSMANIMLDRTRQRHAYLHRLLGEQQQLLDEQQQRHQQLTEDAHTDYRTGLLNSNGLAEYGERLAQRCLQDGQEVTVLVIDLDHFKSINDTWGHPAGNAVLAEVGRVLREKLRPDDLAARDGGEEFVVVLADTSTSEGVVVAERIRSAIATLTVITKDKRHNLISLRGRSSADPLGGRSGPKAISASIGLATIPNCGTSLGMAQHSADTAVYEAKERGRNQVWVARQDGGGLRMCPADAFSEAEQDGGDDRRGPGPGGPTGRSGSGSSDAALAS</sequence>
<dbReference type="AlphaFoldDB" id="A0AAE3GCN4"/>
<dbReference type="GO" id="GO:1902201">
    <property type="term" value="P:negative regulation of bacterial-type flagellum-dependent cell motility"/>
    <property type="evidence" value="ECO:0007669"/>
    <property type="project" value="TreeGrafter"/>
</dbReference>
<feature type="transmembrane region" description="Helical" evidence="2">
    <location>
        <begin position="159"/>
        <end position="181"/>
    </location>
</feature>
<evidence type="ECO:0000313" key="5">
    <source>
        <dbReference type="Proteomes" id="UP001206128"/>
    </source>
</evidence>
<dbReference type="SUPFAM" id="SSF55073">
    <property type="entry name" value="Nucleotide cyclase"/>
    <property type="match status" value="1"/>
</dbReference>
<keyword evidence="2" id="KW-0472">Membrane</keyword>
<dbReference type="Gene3D" id="3.30.70.270">
    <property type="match status" value="1"/>
</dbReference>
<feature type="transmembrane region" description="Helical" evidence="2">
    <location>
        <begin position="17"/>
        <end position="37"/>
    </location>
</feature>
<dbReference type="SMART" id="SM00267">
    <property type="entry name" value="GGDEF"/>
    <property type="match status" value="1"/>
</dbReference>
<dbReference type="CDD" id="cd01949">
    <property type="entry name" value="GGDEF"/>
    <property type="match status" value="1"/>
</dbReference>
<feature type="domain" description="GGDEF" evidence="3">
    <location>
        <begin position="303"/>
        <end position="457"/>
    </location>
</feature>
<feature type="compositionally biased region" description="Low complexity" evidence="1">
    <location>
        <begin position="495"/>
        <end position="504"/>
    </location>
</feature>
<dbReference type="InterPro" id="IPR029787">
    <property type="entry name" value="Nucleotide_cyclase"/>
</dbReference>
<reference evidence="4" key="1">
    <citation type="submission" date="2022-06" db="EMBL/GenBank/DDBJ databases">
        <title>Genomic Encyclopedia of Archaeal and Bacterial Type Strains, Phase II (KMG-II): from individual species to whole genera.</title>
        <authorList>
            <person name="Goeker M."/>
        </authorList>
    </citation>
    <scope>NUCLEOTIDE SEQUENCE</scope>
    <source>
        <strain evidence="4">DSM 43935</strain>
    </source>
</reference>
<proteinExistence type="predicted"/>
<dbReference type="PANTHER" id="PTHR45138">
    <property type="entry name" value="REGULATORY COMPONENTS OF SENSORY TRANSDUCTION SYSTEM"/>
    <property type="match status" value="1"/>
</dbReference>
<dbReference type="PROSITE" id="PS50887">
    <property type="entry name" value="GGDEF"/>
    <property type="match status" value="1"/>
</dbReference>
<feature type="transmembrane region" description="Helical" evidence="2">
    <location>
        <begin position="118"/>
        <end position="139"/>
    </location>
</feature>
<keyword evidence="5" id="KW-1185">Reference proteome</keyword>
<dbReference type="PANTHER" id="PTHR45138:SF9">
    <property type="entry name" value="DIGUANYLATE CYCLASE DGCM-RELATED"/>
    <property type="match status" value="1"/>
</dbReference>
<dbReference type="GO" id="GO:0043709">
    <property type="term" value="P:cell adhesion involved in single-species biofilm formation"/>
    <property type="evidence" value="ECO:0007669"/>
    <property type="project" value="TreeGrafter"/>
</dbReference>
<keyword evidence="2" id="KW-0812">Transmembrane</keyword>
<evidence type="ECO:0000256" key="2">
    <source>
        <dbReference type="SAM" id="Phobius"/>
    </source>
</evidence>
<dbReference type="Proteomes" id="UP001206128">
    <property type="component" value="Unassembled WGS sequence"/>
</dbReference>
<dbReference type="NCBIfam" id="TIGR00254">
    <property type="entry name" value="GGDEF"/>
    <property type="match status" value="1"/>
</dbReference>
<dbReference type="Pfam" id="PF00990">
    <property type="entry name" value="GGDEF"/>
    <property type="match status" value="1"/>
</dbReference>
<feature type="transmembrane region" description="Helical" evidence="2">
    <location>
        <begin position="85"/>
        <end position="106"/>
    </location>
</feature>
<dbReference type="InterPro" id="IPR050469">
    <property type="entry name" value="Diguanylate_Cyclase"/>
</dbReference>
<comment type="caution">
    <text evidence="4">The sequence shown here is derived from an EMBL/GenBank/DDBJ whole genome shotgun (WGS) entry which is preliminary data.</text>
</comment>
<protein>
    <submittedName>
        <fullName evidence="4">Diguanylate cyclase (GGDEF) domain-containing protein</fullName>
    </submittedName>
</protein>
<accession>A0AAE3GCN4</accession>
<feature type="transmembrane region" description="Helical" evidence="2">
    <location>
        <begin position="201"/>
        <end position="229"/>
    </location>
</feature>
<keyword evidence="2" id="KW-1133">Transmembrane helix</keyword>